<dbReference type="Pfam" id="PF00128">
    <property type="entry name" value="Alpha-amylase"/>
    <property type="match status" value="1"/>
</dbReference>
<dbReference type="Gene3D" id="3.20.20.80">
    <property type="entry name" value="Glycosidases"/>
    <property type="match status" value="1"/>
</dbReference>
<dbReference type="GO" id="GO:0005975">
    <property type="term" value="P:carbohydrate metabolic process"/>
    <property type="evidence" value="ECO:0007669"/>
    <property type="project" value="InterPro"/>
</dbReference>
<feature type="domain" description="Glycosyl hydrolase family 13 catalytic" evidence="3">
    <location>
        <begin position="3"/>
        <end position="113"/>
    </location>
</feature>
<reference evidence="4" key="1">
    <citation type="journal article" date="2014" name="Front. Microbiol.">
        <title>High frequency of phylogenetically diverse reductive dehalogenase-homologous genes in deep subseafloor sedimentary metagenomes.</title>
        <authorList>
            <person name="Kawai M."/>
            <person name="Futagami T."/>
            <person name="Toyoda A."/>
            <person name="Takaki Y."/>
            <person name="Nishi S."/>
            <person name="Hori S."/>
            <person name="Arai W."/>
            <person name="Tsubouchi T."/>
            <person name="Morono Y."/>
            <person name="Uchiyama I."/>
            <person name="Ito T."/>
            <person name="Fujiyama A."/>
            <person name="Inagaki F."/>
            <person name="Takami H."/>
        </authorList>
    </citation>
    <scope>NUCLEOTIDE SEQUENCE</scope>
    <source>
        <strain evidence="4">Expedition CK06-06</strain>
    </source>
</reference>
<evidence type="ECO:0000256" key="1">
    <source>
        <dbReference type="ARBA" id="ARBA00022801"/>
    </source>
</evidence>
<accession>X1QMT2</accession>
<proteinExistence type="predicted"/>
<dbReference type="InterPro" id="IPR006047">
    <property type="entry name" value="GH13_cat_dom"/>
</dbReference>
<keyword evidence="1" id="KW-0378">Hydrolase</keyword>
<feature type="non-terminal residue" evidence="4">
    <location>
        <position position="137"/>
    </location>
</feature>
<evidence type="ECO:0000313" key="4">
    <source>
        <dbReference type="EMBL" id="GAI56086.1"/>
    </source>
</evidence>
<dbReference type="InterPro" id="IPR017853">
    <property type="entry name" value="GH"/>
</dbReference>
<dbReference type="GO" id="GO:0016798">
    <property type="term" value="F:hydrolase activity, acting on glycosyl bonds"/>
    <property type="evidence" value="ECO:0007669"/>
    <property type="project" value="UniProtKB-KW"/>
</dbReference>
<evidence type="ECO:0000259" key="3">
    <source>
        <dbReference type="Pfam" id="PF00128"/>
    </source>
</evidence>
<evidence type="ECO:0000256" key="2">
    <source>
        <dbReference type="ARBA" id="ARBA00023295"/>
    </source>
</evidence>
<feature type="non-terminal residue" evidence="4">
    <location>
        <position position="1"/>
    </location>
</feature>
<dbReference type="AlphaFoldDB" id="X1QMT2"/>
<dbReference type="EMBL" id="BARV01042010">
    <property type="protein sequence ID" value="GAI56086.1"/>
    <property type="molecule type" value="Genomic_DNA"/>
</dbReference>
<dbReference type="PANTHER" id="PTHR10357:SF210">
    <property type="entry name" value="MALTODEXTRIN GLUCOSIDASE"/>
    <property type="match status" value="1"/>
</dbReference>
<dbReference type="SUPFAM" id="SSF51445">
    <property type="entry name" value="(Trans)glycosidases"/>
    <property type="match status" value="1"/>
</dbReference>
<comment type="caution">
    <text evidence="4">The sequence shown here is derived from an EMBL/GenBank/DDBJ whole genome shotgun (WGS) entry which is preliminary data.</text>
</comment>
<gene>
    <name evidence="4" type="ORF">S06H3_63357</name>
</gene>
<keyword evidence="2" id="KW-0326">Glycosidase</keyword>
<protein>
    <recommendedName>
        <fullName evidence="3">Glycosyl hydrolase family 13 catalytic domain-containing protein</fullName>
    </recommendedName>
</protein>
<sequence length="137" mass="16174">GVSSMPEFNTDNPEVRENLLKIVKYWIKEANIDGWRLDTVEYMDPSFVKQIREAAKEIKKDAYVMGEVMGVATSWFKSKSLDAVMNYKLRDLLIDFFIKEAINAVEFNQQLYSFRQTYSDSINYFIFNPRKKNIDFL</sequence>
<name>X1QMT2_9ZZZZ</name>
<organism evidence="4">
    <name type="scientific">marine sediment metagenome</name>
    <dbReference type="NCBI Taxonomy" id="412755"/>
    <lineage>
        <taxon>unclassified sequences</taxon>
        <taxon>metagenomes</taxon>
        <taxon>ecological metagenomes</taxon>
    </lineage>
</organism>
<dbReference type="PANTHER" id="PTHR10357">
    <property type="entry name" value="ALPHA-AMYLASE FAMILY MEMBER"/>
    <property type="match status" value="1"/>
</dbReference>